<name>A0A916JK07_9FLAO</name>
<dbReference type="EMBL" id="OU015584">
    <property type="protein sequence ID" value="CAG5076911.1"/>
    <property type="molecule type" value="Genomic_DNA"/>
</dbReference>
<dbReference type="RefSeq" id="WP_258540483.1">
    <property type="nucleotide sequence ID" value="NZ_OU015584.1"/>
</dbReference>
<gene>
    <name evidence="2" type="ORF">CRYO30217_00241</name>
</gene>
<keyword evidence="3" id="KW-1185">Reference proteome</keyword>
<dbReference type="Gene3D" id="1.20.120.1760">
    <property type="match status" value="1"/>
</dbReference>
<keyword evidence="1" id="KW-1133">Transmembrane helix</keyword>
<proteinExistence type="predicted"/>
<accession>A0A916JK07</accession>
<organism evidence="2 3">
    <name type="scientific">Parvicella tangerina</name>
    <dbReference type="NCBI Taxonomy" id="2829795"/>
    <lineage>
        <taxon>Bacteria</taxon>
        <taxon>Pseudomonadati</taxon>
        <taxon>Bacteroidota</taxon>
        <taxon>Flavobacteriia</taxon>
        <taxon>Flavobacteriales</taxon>
        <taxon>Parvicellaceae</taxon>
        <taxon>Parvicella</taxon>
    </lineage>
</organism>
<dbReference type="InterPro" id="IPR000462">
    <property type="entry name" value="CDP-OH_P_trans"/>
</dbReference>
<feature type="transmembrane region" description="Helical" evidence="1">
    <location>
        <begin position="127"/>
        <end position="147"/>
    </location>
</feature>
<feature type="transmembrane region" description="Helical" evidence="1">
    <location>
        <begin position="153"/>
        <end position="175"/>
    </location>
</feature>
<dbReference type="Pfam" id="PF01066">
    <property type="entry name" value="CDP-OH_P_transf"/>
    <property type="match status" value="1"/>
</dbReference>
<dbReference type="KEGG" id="ptan:CRYO30217_00241"/>
<dbReference type="GO" id="GO:0008654">
    <property type="term" value="P:phospholipid biosynthetic process"/>
    <property type="evidence" value="ECO:0007669"/>
    <property type="project" value="InterPro"/>
</dbReference>
<feature type="transmembrane region" description="Helical" evidence="1">
    <location>
        <begin position="12"/>
        <end position="32"/>
    </location>
</feature>
<feature type="transmembrane region" description="Helical" evidence="1">
    <location>
        <begin position="95"/>
        <end position="115"/>
    </location>
</feature>
<dbReference type="GO" id="GO:0016020">
    <property type="term" value="C:membrane"/>
    <property type="evidence" value="ECO:0007669"/>
    <property type="project" value="InterPro"/>
</dbReference>
<feature type="transmembrane region" description="Helical" evidence="1">
    <location>
        <begin position="38"/>
        <end position="59"/>
    </location>
</feature>
<reference evidence="2" key="1">
    <citation type="submission" date="2021-04" db="EMBL/GenBank/DDBJ databases">
        <authorList>
            <person name="Rodrigo-Torres L."/>
            <person name="Arahal R. D."/>
            <person name="Lucena T."/>
        </authorList>
    </citation>
    <scope>NUCLEOTIDE SEQUENCE</scope>
    <source>
        <strain evidence="2">AS29M-1</strain>
    </source>
</reference>
<evidence type="ECO:0000313" key="2">
    <source>
        <dbReference type="EMBL" id="CAG5076911.1"/>
    </source>
</evidence>
<dbReference type="InterPro" id="IPR043130">
    <property type="entry name" value="CDP-OH_PTrfase_TM_dom"/>
</dbReference>
<dbReference type="GO" id="GO:0016780">
    <property type="term" value="F:phosphotransferase activity, for other substituted phosphate groups"/>
    <property type="evidence" value="ECO:0007669"/>
    <property type="project" value="InterPro"/>
</dbReference>
<dbReference type="AlphaFoldDB" id="A0A916JK07"/>
<feature type="transmembrane region" description="Helical" evidence="1">
    <location>
        <begin position="71"/>
        <end position="89"/>
    </location>
</feature>
<keyword evidence="1" id="KW-0472">Membrane</keyword>
<evidence type="ECO:0008006" key="4">
    <source>
        <dbReference type="Google" id="ProtNLM"/>
    </source>
</evidence>
<evidence type="ECO:0000256" key="1">
    <source>
        <dbReference type="SAM" id="Phobius"/>
    </source>
</evidence>
<sequence length="205" mass="23766">MTKVNWGYLIPRILLHSRWIIAIPIASLSFYRSECTDLMVFILLLYGLISDIFDGILARKFNTSTPSFRKADSIVDLVFFGSVIFYLWYSNPQPFLVNIGLVIVILSTELTKYLVSLIRFGKMPSAHATLAKFWGLWLVIEFSLLLFRVEGMHFTIALIYGAIVHLDSLLIYLFLKQWDHDIPSCWHALQLRKGKEIKRFKIFNG</sequence>
<keyword evidence="1" id="KW-0812">Transmembrane</keyword>
<protein>
    <recommendedName>
        <fullName evidence="4">CDP-alcohol phosphatidyltransferase family protein</fullName>
    </recommendedName>
</protein>
<evidence type="ECO:0000313" key="3">
    <source>
        <dbReference type="Proteomes" id="UP000683507"/>
    </source>
</evidence>
<dbReference type="Proteomes" id="UP000683507">
    <property type="component" value="Chromosome"/>
</dbReference>